<evidence type="ECO:0000313" key="5">
    <source>
        <dbReference type="EMBL" id="MFC3150988.1"/>
    </source>
</evidence>
<dbReference type="InterPro" id="IPR000415">
    <property type="entry name" value="Nitroreductase-like"/>
</dbReference>
<dbReference type="PANTHER" id="PTHR23026:SF90">
    <property type="entry name" value="IODOTYROSINE DEIODINASE 1"/>
    <property type="match status" value="1"/>
</dbReference>
<dbReference type="RefSeq" id="WP_386718925.1">
    <property type="nucleotide sequence ID" value="NZ_JBHRSZ010000004.1"/>
</dbReference>
<gene>
    <name evidence="5" type="primary">bluB</name>
    <name evidence="5" type="ORF">ACFOEK_08110</name>
</gene>
<name>A0ABV7HEB2_9GAMM</name>
<dbReference type="CDD" id="cd02145">
    <property type="entry name" value="BluB"/>
    <property type="match status" value="1"/>
</dbReference>
<evidence type="ECO:0000259" key="4">
    <source>
        <dbReference type="Pfam" id="PF00881"/>
    </source>
</evidence>
<keyword evidence="6" id="KW-1185">Reference proteome</keyword>
<dbReference type="SUPFAM" id="SSF55469">
    <property type="entry name" value="FMN-dependent nitroreductase-like"/>
    <property type="match status" value="1"/>
</dbReference>
<dbReference type="EMBL" id="JBHRSZ010000004">
    <property type="protein sequence ID" value="MFC3150988.1"/>
    <property type="molecule type" value="Genomic_DNA"/>
</dbReference>
<dbReference type="PANTHER" id="PTHR23026">
    <property type="entry name" value="NADPH NITROREDUCTASE"/>
    <property type="match status" value="1"/>
</dbReference>
<comment type="caution">
    <text evidence="5">The sequence shown here is derived from an EMBL/GenBank/DDBJ whole genome shotgun (WGS) entry which is preliminary data.</text>
</comment>
<sequence>MESDALTERHRFADAERAALYKTVFNRRDVRGQFTSTPVADEVLARVLYAAHHAPSVGFMQPWNFLVIRSQEKKQQVHQLFSKANREAAEMFEGEKQTAYKSLKLEGILESPINLCITCDRTRTGKPVLGRTHMKTMDLYSSVCAVQNLWLAARAEGLGVGWVSIMHEQELKDTLNIPEHVVPIAYLCIGYVEHFKDKPELETKGWLPRMNLSELVNFEQWQGEASTSEQEQLLETLQALESFPTNF</sequence>
<proteinExistence type="predicted"/>
<dbReference type="GO" id="GO:0102919">
    <property type="term" value="F:5,6-dimethylbenzimidazole synthase activity"/>
    <property type="evidence" value="ECO:0007669"/>
    <property type="project" value="UniProtKB-EC"/>
</dbReference>
<dbReference type="InterPro" id="IPR050627">
    <property type="entry name" value="Nitroreductase/BluB"/>
</dbReference>
<evidence type="ECO:0000256" key="3">
    <source>
        <dbReference type="ARBA" id="ARBA00023002"/>
    </source>
</evidence>
<evidence type="ECO:0000256" key="2">
    <source>
        <dbReference type="ARBA" id="ARBA00022643"/>
    </source>
</evidence>
<dbReference type="EC" id="1.13.11.79" evidence="5"/>
<organism evidence="5 6">
    <name type="scientific">Litoribrevibacter euphylliae</name>
    <dbReference type="NCBI Taxonomy" id="1834034"/>
    <lineage>
        <taxon>Bacteria</taxon>
        <taxon>Pseudomonadati</taxon>
        <taxon>Pseudomonadota</taxon>
        <taxon>Gammaproteobacteria</taxon>
        <taxon>Oceanospirillales</taxon>
        <taxon>Oceanospirillaceae</taxon>
        <taxon>Litoribrevibacter</taxon>
    </lineage>
</organism>
<dbReference type="InterPro" id="IPR012825">
    <property type="entry name" value="BluB"/>
</dbReference>
<dbReference type="Gene3D" id="3.40.109.10">
    <property type="entry name" value="NADH Oxidase"/>
    <property type="match status" value="1"/>
</dbReference>
<dbReference type="Pfam" id="PF00881">
    <property type="entry name" value="Nitroreductase"/>
    <property type="match status" value="1"/>
</dbReference>
<dbReference type="Proteomes" id="UP001595476">
    <property type="component" value="Unassembled WGS sequence"/>
</dbReference>
<dbReference type="InterPro" id="IPR029479">
    <property type="entry name" value="Nitroreductase"/>
</dbReference>
<keyword evidence="1" id="KW-0285">Flavoprotein</keyword>
<dbReference type="NCBIfam" id="TIGR02476">
    <property type="entry name" value="BluB"/>
    <property type="match status" value="1"/>
</dbReference>
<evidence type="ECO:0000256" key="1">
    <source>
        <dbReference type="ARBA" id="ARBA00022630"/>
    </source>
</evidence>
<protein>
    <submittedName>
        <fullName evidence="5">5,6-dimethylbenzimidazole synthase</fullName>
        <ecNumber evidence="5">1.13.11.79</ecNumber>
    </submittedName>
</protein>
<reference evidence="6" key="1">
    <citation type="journal article" date="2019" name="Int. J. Syst. Evol. Microbiol.">
        <title>The Global Catalogue of Microorganisms (GCM) 10K type strain sequencing project: providing services to taxonomists for standard genome sequencing and annotation.</title>
        <authorList>
            <consortium name="The Broad Institute Genomics Platform"/>
            <consortium name="The Broad Institute Genome Sequencing Center for Infectious Disease"/>
            <person name="Wu L."/>
            <person name="Ma J."/>
        </authorList>
    </citation>
    <scope>NUCLEOTIDE SEQUENCE [LARGE SCALE GENOMIC DNA]</scope>
    <source>
        <strain evidence="6">KCTC 52438</strain>
    </source>
</reference>
<accession>A0ABV7HEB2</accession>
<keyword evidence="2" id="KW-0288">FMN</keyword>
<evidence type="ECO:0000313" key="6">
    <source>
        <dbReference type="Proteomes" id="UP001595476"/>
    </source>
</evidence>
<keyword evidence="3 5" id="KW-0560">Oxidoreductase</keyword>
<feature type="domain" description="Nitroreductase" evidence="4">
    <location>
        <begin position="26"/>
        <end position="191"/>
    </location>
</feature>